<dbReference type="RefSeq" id="WP_057179408.1">
    <property type="nucleotide sequence ID" value="NZ_BDQM01000020.1"/>
</dbReference>
<keyword evidence="2" id="KW-1185">Reference proteome</keyword>
<evidence type="ECO:0000313" key="2">
    <source>
        <dbReference type="Proteomes" id="UP000197068"/>
    </source>
</evidence>
<reference evidence="1 2" key="1">
    <citation type="submission" date="2017-06" db="EMBL/GenBank/DDBJ databases">
        <title>Whole Genome Sequences of Colwellia marinimaniae MTCD1.</title>
        <authorList>
            <person name="Kusumoto H."/>
            <person name="Inoue M."/>
            <person name="Tanikawa K."/>
            <person name="Maeji H."/>
            <person name="Cameron J.H."/>
            <person name="Bartlett D.H."/>
        </authorList>
    </citation>
    <scope>NUCLEOTIDE SEQUENCE [LARGE SCALE GENOMIC DNA]</scope>
    <source>
        <strain evidence="1 2">MTCD1</strain>
    </source>
</reference>
<dbReference type="Proteomes" id="UP000197068">
    <property type="component" value="Unassembled WGS sequence"/>
</dbReference>
<sequence length="475" mass="54076">MSYLEKFIFVTLLSLLLFIPPVVAQDELPTILDYYPNCAYQIIDNAKVKVTTERPFADKTRLSLLKKLRIKAKSLGADNLLLIDKKVKKLMKTETYLVADSEHFVKYMVSYEAELIKSCEGGNKVGEKATPFNHQGYLVKKGWSTSIAIQTEVVFSPPTKAKLNHPIITNKELSLVNGIYGATIGMSYKQVIGKFGEPSVVLSMFEGELITGYGRNHWLHFQNNKLVKVQSKLSVISPTLLNMVPLRDFFDQTPWLVANKVARQSSFSAVKSALKMAVQLNNQKKVVIKGQENTLILSFRYRTTDDNEKKYFLEDFSLESNLYKEPKFKQQHSRIAQFETLGLILSKLTQGETVELALLNEELGDPVGRITISATSYIDIYNSSLLVEVKRSELASIQLLEELFNIKDDITANIPWSLGDFVQGKSITELDRFFPDDIYELSNTVQIDSDEFQLTLWFDDYDDKNILYEAKVTIY</sequence>
<evidence type="ECO:0000313" key="1">
    <source>
        <dbReference type="EMBL" id="GAW96820.1"/>
    </source>
</evidence>
<dbReference type="EMBL" id="BDQM01000020">
    <property type="protein sequence ID" value="GAW96820.1"/>
    <property type="molecule type" value="Genomic_DNA"/>
</dbReference>
<organism evidence="1 2">
    <name type="scientific">Colwellia marinimaniae</name>
    <dbReference type="NCBI Taxonomy" id="1513592"/>
    <lineage>
        <taxon>Bacteria</taxon>
        <taxon>Pseudomonadati</taxon>
        <taxon>Pseudomonadota</taxon>
        <taxon>Gammaproteobacteria</taxon>
        <taxon>Alteromonadales</taxon>
        <taxon>Colwelliaceae</taxon>
        <taxon>Colwellia</taxon>
    </lineage>
</organism>
<gene>
    <name evidence="1" type="ORF">MTCD1_02443</name>
</gene>
<protein>
    <submittedName>
        <fullName evidence="1">Uncharacterized protein</fullName>
    </submittedName>
</protein>
<proteinExistence type="predicted"/>
<name>A0ABQ0MWU5_9GAMM</name>
<accession>A0ABQ0MWU5</accession>
<comment type="caution">
    <text evidence="1">The sequence shown here is derived from an EMBL/GenBank/DDBJ whole genome shotgun (WGS) entry which is preliminary data.</text>
</comment>